<keyword evidence="3" id="KW-0489">Methyltransferase</keyword>
<dbReference type="NCBIfam" id="TIGR00096">
    <property type="entry name" value="16S rRNA (cytidine(1402)-2'-O)-methyltransferase"/>
    <property type="match status" value="1"/>
</dbReference>
<gene>
    <name evidence="7" type="ORF">UFOPK2399_01385</name>
</gene>
<evidence type="ECO:0000256" key="5">
    <source>
        <dbReference type="ARBA" id="ARBA00022691"/>
    </source>
</evidence>
<dbReference type="GO" id="GO:0032259">
    <property type="term" value="P:methylation"/>
    <property type="evidence" value="ECO:0007669"/>
    <property type="project" value="UniProtKB-KW"/>
</dbReference>
<dbReference type="SUPFAM" id="SSF53790">
    <property type="entry name" value="Tetrapyrrole methylase"/>
    <property type="match status" value="1"/>
</dbReference>
<dbReference type="HAMAP" id="MF_01877">
    <property type="entry name" value="16SrRNA_methyltr_I"/>
    <property type="match status" value="1"/>
</dbReference>
<dbReference type="InterPro" id="IPR014776">
    <property type="entry name" value="4pyrrole_Mease_sub2"/>
</dbReference>
<dbReference type="InterPro" id="IPR035996">
    <property type="entry name" value="4pyrrol_Methylase_sf"/>
</dbReference>
<feature type="domain" description="Tetrapyrrole methylase" evidence="6">
    <location>
        <begin position="6"/>
        <end position="201"/>
    </location>
</feature>
<dbReference type="PIRSF" id="PIRSF005917">
    <property type="entry name" value="MTase_YraL"/>
    <property type="match status" value="1"/>
</dbReference>
<dbReference type="GO" id="GO:0006364">
    <property type="term" value="P:rRNA processing"/>
    <property type="evidence" value="ECO:0007669"/>
    <property type="project" value="UniProtKB-KW"/>
</dbReference>
<evidence type="ECO:0000259" key="6">
    <source>
        <dbReference type="Pfam" id="PF00590"/>
    </source>
</evidence>
<dbReference type="Gene3D" id="3.30.950.10">
    <property type="entry name" value="Methyltransferase, Cobalt-precorrin-4 Transmethylase, Domain 2"/>
    <property type="match status" value="1"/>
</dbReference>
<dbReference type="CDD" id="cd11648">
    <property type="entry name" value="RsmI"/>
    <property type="match status" value="1"/>
</dbReference>
<proteinExistence type="inferred from homology"/>
<evidence type="ECO:0000256" key="1">
    <source>
        <dbReference type="ARBA" id="ARBA00022490"/>
    </source>
</evidence>
<keyword evidence="2" id="KW-0698">rRNA processing</keyword>
<keyword evidence="5" id="KW-0949">S-adenosyl-L-methionine</keyword>
<dbReference type="Pfam" id="PF00590">
    <property type="entry name" value="TP_methylase"/>
    <property type="match status" value="1"/>
</dbReference>
<dbReference type="InterPro" id="IPR014777">
    <property type="entry name" value="4pyrrole_Mease_sub1"/>
</dbReference>
<accession>A0A6J6PXZ3</accession>
<dbReference type="PANTHER" id="PTHR46111">
    <property type="entry name" value="RIBOSOMAL RNA SMALL SUBUNIT METHYLTRANSFERASE I"/>
    <property type="match status" value="1"/>
</dbReference>
<keyword evidence="4" id="KW-0808">Transferase</keyword>
<evidence type="ECO:0000313" key="7">
    <source>
        <dbReference type="EMBL" id="CAB4701368.1"/>
    </source>
</evidence>
<evidence type="ECO:0000256" key="4">
    <source>
        <dbReference type="ARBA" id="ARBA00022679"/>
    </source>
</evidence>
<dbReference type="Gene3D" id="3.40.1010.10">
    <property type="entry name" value="Cobalt-precorrin-4 Transmethylase, Domain 1"/>
    <property type="match status" value="1"/>
</dbReference>
<sequence>MPLAVCATPIGNLEDITFRVLTELREASVVLAEDTRHTRILFDRYEITTSLLSCHEHNEAARAAEIVPRLLAGERIALVTDAGLPGVSDPGARVIAAAIEAGAEVTVLPGASAVETALVASGLVGERYAFIGFLPRKEGELRDVWEELSSVEWPVVAFESPKRLPKTLASLAAADPGRRVAVCRELTKKFEEVVRGTAAEVAAQISEPPPGEIVLVIGPGDAEVGAAALAAAHAAVAKLVAAGTPRKAAAEVVSELTGMSRNDLYRDGL</sequence>
<organism evidence="7">
    <name type="scientific">freshwater metagenome</name>
    <dbReference type="NCBI Taxonomy" id="449393"/>
    <lineage>
        <taxon>unclassified sequences</taxon>
        <taxon>metagenomes</taxon>
        <taxon>ecological metagenomes</taxon>
    </lineage>
</organism>
<dbReference type="InterPro" id="IPR008189">
    <property type="entry name" value="rRNA_ssu_MeTfrase_I"/>
</dbReference>
<evidence type="ECO:0000256" key="2">
    <source>
        <dbReference type="ARBA" id="ARBA00022552"/>
    </source>
</evidence>
<name>A0A6J6PXZ3_9ZZZZ</name>
<evidence type="ECO:0000256" key="3">
    <source>
        <dbReference type="ARBA" id="ARBA00022603"/>
    </source>
</evidence>
<dbReference type="AlphaFoldDB" id="A0A6J6PXZ3"/>
<protein>
    <submittedName>
        <fullName evidence="7">Unannotated protein</fullName>
    </submittedName>
</protein>
<dbReference type="PANTHER" id="PTHR46111:SF1">
    <property type="entry name" value="RIBOSOMAL RNA SMALL SUBUNIT METHYLTRANSFERASE I"/>
    <property type="match status" value="1"/>
</dbReference>
<keyword evidence="1" id="KW-0963">Cytoplasm</keyword>
<dbReference type="InterPro" id="IPR000878">
    <property type="entry name" value="4pyrrol_Mease"/>
</dbReference>
<dbReference type="EMBL" id="CAEZXP010000004">
    <property type="protein sequence ID" value="CAB4701368.1"/>
    <property type="molecule type" value="Genomic_DNA"/>
</dbReference>
<dbReference type="GO" id="GO:0008168">
    <property type="term" value="F:methyltransferase activity"/>
    <property type="evidence" value="ECO:0007669"/>
    <property type="project" value="UniProtKB-KW"/>
</dbReference>
<reference evidence="7" key="1">
    <citation type="submission" date="2020-05" db="EMBL/GenBank/DDBJ databases">
        <authorList>
            <person name="Chiriac C."/>
            <person name="Salcher M."/>
            <person name="Ghai R."/>
            <person name="Kavagutti S V."/>
        </authorList>
    </citation>
    <scope>NUCLEOTIDE SEQUENCE</scope>
</reference>